<feature type="compositionally biased region" description="Basic and acidic residues" evidence="1">
    <location>
        <begin position="39"/>
        <end position="50"/>
    </location>
</feature>
<reference evidence="2 3" key="2">
    <citation type="journal article" date="2018" name="Annu Rev Anim Biosci">
        <title>Bat Biology, Genomes, and the Bat1K Project: To Generate Chromosome-Level Genomes for All Living Bat Species.</title>
        <authorList>
            <person name="Teeling E.C."/>
            <person name="Vernes S.C."/>
            <person name="Davalos L.M."/>
            <person name="Ray D.A."/>
            <person name="Gilbert M.T.P."/>
            <person name="Myers E."/>
        </authorList>
    </citation>
    <scope>NUCLEOTIDE SEQUENCE</scope>
</reference>
<evidence type="ECO:0000256" key="1">
    <source>
        <dbReference type="SAM" id="MobiDB-lite"/>
    </source>
</evidence>
<sequence>MRPWALAVTRRPPSAPVGQRRLSAGPGSTAGQSQGSPGHEGRPPAQDERLPSQQPPARLPHLPVEERRASAPAGGSPRMLHPASQQSPFMVDLHEQVHQGPVPLSYTVTTVTTQGFPLPSGQHIPGCSAQQLPACSVMFSGQHYPLCCLPPPLIQACTMQQLPVPYQAYPHLISSDHYILHPPPPAPHPQPAHMAPLGQFISLQTQHPRMSLQRLDNDVELRGDQHPLGSFTYSTSGPGPGLSPSVPLHYLPHDPLHQELSFGVVSATPTQALGQRELGRRLTCPGPPPAALFPHDAAETEHPEVPPTTAAAPAAPTTTPATVLPQLPALLPVSTSTSAPEPCCSVLLGPPAVRPKHSWWGPGASRPSGTLSRPHSHMLTLMLTPTSWALPSYHARGQTLGLGVNSAELWALFREGSREQLYALTPADLDPGPLYLSPLARCCQCHQQQWDPPSAWIWTWMTWRWRIMRSCGVLGGGRWGVLWLRPQLTVPSCPFTGPPEPGGAAGRCQAPRPHQSRHRAASSLPI</sequence>
<feature type="region of interest" description="Disordered" evidence="1">
    <location>
        <begin position="1"/>
        <end position="84"/>
    </location>
</feature>
<dbReference type="PANTHER" id="PTHR46171:SF2">
    <property type="entry name" value="RING FINGER PROTEIN 44"/>
    <property type="match status" value="1"/>
</dbReference>
<dbReference type="PANTHER" id="PTHR46171">
    <property type="entry name" value="GH10160P"/>
    <property type="match status" value="1"/>
</dbReference>
<organism evidence="2 3">
    <name type="scientific">Rhinolophus ferrumequinum</name>
    <name type="common">Greater horseshoe bat</name>
    <dbReference type="NCBI Taxonomy" id="59479"/>
    <lineage>
        <taxon>Eukaryota</taxon>
        <taxon>Metazoa</taxon>
        <taxon>Chordata</taxon>
        <taxon>Craniata</taxon>
        <taxon>Vertebrata</taxon>
        <taxon>Euteleostomi</taxon>
        <taxon>Mammalia</taxon>
        <taxon>Eutheria</taxon>
        <taxon>Laurasiatheria</taxon>
        <taxon>Chiroptera</taxon>
        <taxon>Yinpterochiroptera</taxon>
        <taxon>Rhinolophoidea</taxon>
        <taxon>Rhinolophidae</taxon>
        <taxon>Rhinolophinae</taxon>
        <taxon>Rhinolophus</taxon>
    </lineage>
</organism>
<dbReference type="Ensembl" id="ENSRFET00010018630.1">
    <property type="protein sequence ID" value="ENSRFEP00010017074.1"/>
    <property type="gene ID" value="ENSRFEG00010011592.1"/>
</dbReference>
<protein>
    <submittedName>
        <fullName evidence="2">Ring finger protein 44</fullName>
    </submittedName>
</protein>
<evidence type="ECO:0000313" key="2">
    <source>
        <dbReference type="Ensembl" id="ENSRFEP00010017074.1"/>
    </source>
</evidence>
<feature type="region of interest" description="Disordered" evidence="1">
    <location>
        <begin position="495"/>
        <end position="526"/>
    </location>
</feature>
<reference evidence="3" key="3">
    <citation type="submission" date="2018-12" db="EMBL/GenBank/DDBJ databases">
        <title>G10K-VGP greater horseshoe bat female genome, primary haplotype.</title>
        <authorList>
            <person name="Teeling E."/>
            <person name="Myers G."/>
            <person name="Vernes S."/>
            <person name="Pippel M."/>
            <person name="Winkler S."/>
            <person name="Fedrigo O."/>
            <person name="Rhie A."/>
            <person name="Koren S."/>
            <person name="Phillippy A."/>
            <person name="Lewin H."/>
            <person name="Damas J."/>
            <person name="Howe K."/>
            <person name="Mountcastle J."/>
            <person name="Jarvis E.D."/>
        </authorList>
    </citation>
    <scope>NUCLEOTIDE SEQUENCE [LARGE SCALE GENOMIC DNA]</scope>
</reference>
<dbReference type="AlphaFoldDB" id="A0A671EUM0"/>
<reference evidence="2 3" key="1">
    <citation type="journal article" date="2015" name="Annu Rev Anim Biosci">
        <title>The Genome 10K Project: a way forward.</title>
        <authorList>
            <person name="Koepfli K.P."/>
            <person name="Paten B."/>
            <person name="O'Brien S.J."/>
            <person name="Koepfli K.P."/>
            <person name="Paten B."/>
            <person name="Antunes A."/>
            <person name="Belov K."/>
            <person name="Bustamante C."/>
            <person name="Castoe T.A."/>
            <person name="Clawson H."/>
            <person name="Crawford A.J."/>
            <person name="Diekhans M."/>
            <person name="Distel D."/>
            <person name="Durbin R."/>
            <person name="Earl D."/>
            <person name="Fujita M.K."/>
            <person name="Gamble T."/>
            <person name="Georges A."/>
            <person name="Gemmell N."/>
            <person name="Gilbert M.T."/>
            <person name="Graves J.M."/>
            <person name="Green R.E."/>
            <person name="Hickey G."/>
            <person name="Jarvis E.D."/>
            <person name="Johnson W."/>
            <person name="Komissarov A."/>
            <person name="Korf I."/>
            <person name="Kuhn R."/>
            <person name="Larkin D.M."/>
            <person name="Lewin H."/>
            <person name="Lopez J.V."/>
            <person name="Ma J."/>
            <person name="Marques-Bonet T."/>
            <person name="Miller W."/>
            <person name="Murphy R."/>
            <person name="Pevzner P."/>
            <person name="Shapiro B."/>
            <person name="Steiner C."/>
            <person name="Tamazian G."/>
            <person name="Venkatesh B."/>
            <person name="Wang J."/>
            <person name="Wayne R."/>
            <person name="Wiley E."/>
            <person name="Yang H."/>
            <person name="Zhang G."/>
            <person name="Haussler D."/>
            <person name="Ryder O."/>
            <person name="O'Brien S.J."/>
        </authorList>
    </citation>
    <scope>NUCLEOTIDE SEQUENCE</scope>
</reference>
<reference evidence="2" key="4">
    <citation type="submission" date="2025-08" db="UniProtKB">
        <authorList>
            <consortium name="Ensembl"/>
        </authorList>
    </citation>
    <scope>IDENTIFICATION</scope>
</reference>
<dbReference type="GO" id="GO:0061630">
    <property type="term" value="F:ubiquitin protein ligase activity"/>
    <property type="evidence" value="ECO:0007669"/>
    <property type="project" value="TreeGrafter"/>
</dbReference>
<gene>
    <name evidence="2" type="primary">RNF44</name>
</gene>
<dbReference type="GO" id="GO:0016567">
    <property type="term" value="P:protein ubiquitination"/>
    <property type="evidence" value="ECO:0007669"/>
    <property type="project" value="TreeGrafter"/>
</dbReference>
<proteinExistence type="predicted"/>
<dbReference type="FunCoup" id="A0A671EUM0">
    <property type="interactions" value="1996"/>
</dbReference>
<accession>A0A671EUM0</accession>
<dbReference type="Proteomes" id="UP000472240">
    <property type="component" value="Chromosome 24"/>
</dbReference>
<evidence type="ECO:0000313" key="3">
    <source>
        <dbReference type="Proteomes" id="UP000472240"/>
    </source>
</evidence>
<keyword evidence="3" id="KW-1185">Reference proteome</keyword>
<dbReference type="GeneTree" id="ENSGT00940000158553"/>
<reference evidence="2" key="5">
    <citation type="submission" date="2025-09" db="UniProtKB">
        <authorList>
            <consortium name="Ensembl"/>
        </authorList>
    </citation>
    <scope>IDENTIFICATION</scope>
</reference>
<dbReference type="InParanoid" id="A0A671EUM0"/>
<name>A0A671EUM0_RHIFE</name>